<protein>
    <submittedName>
        <fullName evidence="2">Beta-ketoacyl-ACP reductase</fullName>
    </submittedName>
</protein>
<comment type="caution">
    <text evidence="2">The sequence shown here is derived from an EMBL/GenBank/DDBJ whole genome shotgun (WGS) entry which is preliminary data.</text>
</comment>
<name>A0ABN2WV29_9MICO</name>
<gene>
    <name evidence="2" type="ORF">GCM10009823_19010</name>
</gene>
<dbReference type="PRINTS" id="PR00080">
    <property type="entry name" value="SDRFAMILY"/>
</dbReference>
<dbReference type="CDD" id="cd05233">
    <property type="entry name" value="SDR_c"/>
    <property type="match status" value="1"/>
</dbReference>
<dbReference type="RefSeq" id="WP_291799369.1">
    <property type="nucleotide sequence ID" value="NZ_BAAAPZ010000007.1"/>
</dbReference>
<dbReference type="PANTHER" id="PTHR42760:SF40">
    <property type="entry name" value="3-OXOACYL-[ACYL-CARRIER-PROTEIN] REDUCTASE, CHLOROPLASTIC"/>
    <property type="match status" value="1"/>
</dbReference>
<dbReference type="Gene3D" id="3.40.50.720">
    <property type="entry name" value="NAD(P)-binding Rossmann-like Domain"/>
    <property type="match status" value="1"/>
</dbReference>
<comment type="similarity">
    <text evidence="1">Belongs to the short-chain dehydrogenases/reductases (SDR) family.</text>
</comment>
<keyword evidence="3" id="KW-1185">Reference proteome</keyword>
<proteinExistence type="inferred from homology"/>
<dbReference type="PRINTS" id="PR00081">
    <property type="entry name" value="GDHRDH"/>
</dbReference>
<dbReference type="InterPro" id="IPR036291">
    <property type="entry name" value="NAD(P)-bd_dom_sf"/>
</dbReference>
<evidence type="ECO:0000256" key="1">
    <source>
        <dbReference type="ARBA" id="ARBA00006484"/>
    </source>
</evidence>
<organism evidence="2 3">
    <name type="scientific">Brevibacterium salitolerans</name>
    <dbReference type="NCBI Taxonomy" id="1403566"/>
    <lineage>
        <taxon>Bacteria</taxon>
        <taxon>Bacillati</taxon>
        <taxon>Actinomycetota</taxon>
        <taxon>Actinomycetes</taxon>
        <taxon>Micrococcales</taxon>
        <taxon>Brevibacteriaceae</taxon>
        <taxon>Brevibacterium</taxon>
    </lineage>
</organism>
<evidence type="ECO:0000313" key="2">
    <source>
        <dbReference type="EMBL" id="GAA2097968.1"/>
    </source>
</evidence>
<reference evidence="2 3" key="1">
    <citation type="journal article" date="2019" name="Int. J. Syst. Evol. Microbiol.">
        <title>The Global Catalogue of Microorganisms (GCM) 10K type strain sequencing project: providing services to taxonomists for standard genome sequencing and annotation.</title>
        <authorList>
            <consortium name="The Broad Institute Genomics Platform"/>
            <consortium name="The Broad Institute Genome Sequencing Center for Infectious Disease"/>
            <person name="Wu L."/>
            <person name="Ma J."/>
        </authorList>
    </citation>
    <scope>NUCLEOTIDE SEQUENCE [LARGE SCALE GENOMIC DNA]</scope>
    <source>
        <strain evidence="2 3">JCM 15900</strain>
    </source>
</reference>
<dbReference type="Proteomes" id="UP001500984">
    <property type="component" value="Unassembled WGS sequence"/>
</dbReference>
<dbReference type="PANTHER" id="PTHR42760">
    <property type="entry name" value="SHORT-CHAIN DEHYDROGENASES/REDUCTASES FAMILY MEMBER"/>
    <property type="match status" value="1"/>
</dbReference>
<dbReference type="Pfam" id="PF13561">
    <property type="entry name" value="adh_short_C2"/>
    <property type="match status" value="1"/>
</dbReference>
<dbReference type="EMBL" id="BAAAPZ010000007">
    <property type="protein sequence ID" value="GAA2097968.1"/>
    <property type="molecule type" value="Genomic_DNA"/>
</dbReference>
<dbReference type="NCBIfam" id="NF005559">
    <property type="entry name" value="PRK07231.1"/>
    <property type="match status" value="1"/>
</dbReference>
<evidence type="ECO:0000313" key="3">
    <source>
        <dbReference type="Proteomes" id="UP001500984"/>
    </source>
</evidence>
<dbReference type="InterPro" id="IPR002347">
    <property type="entry name" value="SDR_fam"/>
</dbReference>
<accession>A0ABN2WV29</accession>
<dbReference type="SUPFAM" id="SSF51735">
    <property type="entry name" value="NAD(P)-binding Rossmann-fold domains"/>
    <property type="match status" value="1"/>
</dbReference>
<sequence>MTERRGLGRLDGRVAVVTGAARGIGRAIALGYAREGAKVVVVDLNGEGAQAVAEEIAAAGGTALGLAADVGEAADADSVFSRTLAEFGTVDVLVNNAGITSGVRHFFDVDDDWWDTVIRTNLRGHWLFLSRAARIMAKRGGGAVINFSSGGATRAHRGMVPYDASKGAIEALTRASAVELAPYGVRVNAIIPGFIATAAEEPAEVTALRDATVPLGRGGKAEDLVGAAIFLASDEAEYVTGIGVPVDGGTLVQQRSPQVDTFPLSEYPAVEDVEDFRG</sequence>